<evidence type="ECO:0000313" key="3">
    <source>
        <dbReference type="EMBL" id="CAY71425.1"/>
    </source>
</evidence>
<feature type="domain" description="Protein kinase" evidence="2">
    <location>
        <begin position="20"/>
        <end position="282"/>
    </location>
</feature>
<evidence type="ECO:0000259" key="2">
    <source>
        <dbReference type="PROSITE" id="PS50011"/>
    </source>
</evidence>
<feature type="region of interest" description="Disordered" evidence="1">
    <location>
        <begin position="688"/>
        <end position="742"/>
    </location>
</feature>
<gene>
    <name evidence="3" type="ordered locus">PAS_chr4_0200</name>
</gene>
<keyword evidence="4" id="KW-1185">Reference proteome</keyword>
<dbReference type="SUPFAM" id="SSF56112">
    <property type="entry name" value="Protein kinase-like (PK-like)"/>
    <property type="match status" value="1"/>
</dbReference>
<dbReference type="InterPro" id="IPR000719">
    <property type="entry name" value="Prot_kinase_dom"/>
</dbReference>
<dbReference type="EMBL" id="FN392322">
    <property type="protein sequence ID" value="CAY71425.1"/>
    <property type="molecule type" value="Genomic_DNA"/>
</dbReference>
<accession>C4R750</accession>
<evidence type="ECO:0000256" key="1">
    <source>
        <dbReference type="SAM" id="MobiDB-lite"/>
    </source>
</evidence>
<feature type="compositionally biased region" description="Basic and acidic residues" evidence="1">
    <location>
        <begin position="651"/>
        <end position="668"/>
    </location>
</feature>
<dbReference type="Gene3D" id="1.25.10.10">
    <property type="entry name" value="Leucine-rich Repeat Variant"/>
    <property type="match status" value="1"/>
</dbReference>
<dbReference type="PROSITE" id="PS50011">
    <property type="entry name" value="PROTEIN_KINASE_DOM"/>
    <property type="match status" value="1"/>
</dbReference>
<dbReference type="SUPFAM" id="SSF48371">
    <property type="entry name" value="ARM repeat"/>
    <property type="match status" value="1"/>
</dbReference>
<dbReference type="KEGG" id="ppa:PAS_chr4_0200"/>
<dbReference type="Gene3D" id="1.10.510.10">
    <property type="entry name" value="Transferase(Phosphotransferase) domain 1"/>
    <property type="match status" value="1"/>
</dbReference>
<dbReference type="AlphaFoldDB" id="C4R750"/>
<feature type="compositionally biased region" description="Acidic residues" evidence="1">
    <location>
        <begin position="708"/>
        <end position="742"/>
    </location>
</feature>
<dbReference type="InterPro" id="IPR016024">
    <property type="entry name" value="ARM-type_fold"/>
</dbReference>
<dbReference type="STRING" id="644223.C4R750"/>
<dbReference type="InterPro" id="IPR011989">
    <property type="entry name" value="ARM-like"/>
</dbReference>
<dbReference type="eggNOG" id="KOG1243">
    <property type="taxonomic scope" value="Eukaryota"/>
</dbReference>
<organism evidence="3 4">
    <name type="scientific">Komagataella phaffii (strain GS115 / ATCC 20864)</name>
    <name type="common">Yeast</name>
    <name type="synonym">Pichia pastoris</name>
    <dbReference type="NCBI Taxonomy" id="644223"/>
    <lineage>
        <taxon>Eukaryota</taxon>
        <taxon>Fungi</taxon>
        <taxon>Dikarya</taxon>
        <taxon>Ascomycota</taxon>
        <taxon>Saccharomycotina</taxon>
        <taxon>Pichiomycetes</taxon>
        <taxon>Pichiales</taxon>
        <taxon>Pichiaceae</taxon>
        <taxon>Komagataella</taxon>
    </lineage>
</organism>
<dbReference type="PANTHER" id="PTHR12984">
    <property type="entry name" value="SCY1-RELATED S/T PROTEIN KINASE-LIKE"/>
    <property type="match status" value="1"/>
</dbReference>
<feature type="region of interest" description="Disordered" evidence="1">
    <location>
        <begin position="643"/>
        <end position="671"/>
    </location>
</feature>
<dbReference type="GO" id="GO:0006409">
    <property type="term" value="P:tRNA export from nucleus"/>
    <property type="evidence" value="ECO:0007669"/>
    <property type="project" value="TreeGrafter"/>
</dbReference>
<dbReference type="OrthoDB" id="447103at2759"/>
<dbReference type="GO" id="GO:0005524">
    <property type="term" value="F:ATP binding"/>
    <property type="evidence" value="ECO:0007669"/>
    <property type="project" value="InterPro"/>
</dbReference>
<protein>
    <submittedName>
        <fullName evidence="3">Cytoplasmic component of the nuclear aminoacylation-dependent tRNA export pathway</fullName>
    </submittedName>
</protein>
<dbReference type="InParanoid" id="C4R750"/>
<name>C4R750_KOMPG</name>
<dbReference type="GO" id="GO:0005737">
    <property type="term" value="C:cytoplasm"/>
    <property type="evidence" value="ECO:0007669"/>
    <property type="project" value="TreeGrafter"/>
</dbReference>
<dbReference type="OMA" id="NDTSWAG"/>
<dbReference type="PANTHER" id="PTHR12984:SF3">
    <property type="entry name" value="N-TERMINAL KINASE-LIKE PROTEIN"/>
    <property type="match status" value="1"/>
</dbReference>
<dbReference type="Pfam" id="PF20168">
    <property type="entry name" value="PDS5"/>
    <property type="match status" value="1"/>
</dbReference>
<dbReference type="FunCoup" id="C4R750">
    <property type="interactions" value="1134"/>
</dbReference>
<dbReference type="SMR" id="C4R750"/>
<dbReference type="InterPro" id="IPR011009">
    <property type="entry name" value="Kinase-like_dom_sf"/>
</dbReference>
<dbReference type="Gene3D" id="3.30.200.20">
    <property type="entry name" value="Phosphorylase Kinase, domain 1"/>
    <property type="match status" value="1"/>
</dbReference>
<dbReference type="InterPro" id="IPR051177">
    <property type="entry name" value="CIK-Related_Protein"/>
</dbReference>
<dbReference type="Pfam" id="PF00069">
    <property type="entry name" value="Pkinase"/>
    <property type="match status" value="1"/>
</dbReference>
<reference evidence="3 4" key="1">
    <citation type="journal article" date="2009" name="Nat. Biotechnol.">
        <title>Genome sequence of the recombinant protein production host Pichia pastoris.</title>
        <authorList>
            <person name="De Schutter K."/>
            <person name="Lin Y.C."/>
            <person name="Tiels P."/>
            <person name="Van Hecke A."/>
            <person name="Glinka S."/>
            <person name="Weber-Lehmann J."/>
            <person name="Rouze P."/>
            <person name="Van de Peer Y."/>
            <person name="Callewaert N."/>
        </authorList>
    </citation>
    <scope>NUCLEOTIDE SEQUENCE [LARGE SCALE GENOMIC DNA]</scope>
    <source>
        <strain evidence="4">GS115 / ATCC 20864</strain>
    </source>
</reference>
<feature type="compositionally biased region" description="Polar residues" evidence="1">
    <location>
        <begin position="691"/>
        <end position="704"/>
    </location>
</feature>
<sequence length="742" mass="83560">MNFLAKTVASLSGGFSSIPYNFGDVIVTGVENDIYSNSIWNVYKGTSKSDKTVNCSIFMVDTKSVTDELFVDMIGNAFKFSKVLKLPGVLNVLHASNNDSHYYIVTEQAIPLDKYLSQNDLTSEQLLFGLYNISEALKFINVEGATAHCNVNRHSIFVTESGEWKLFGFELATNAQNISTSLVPMGFRLPSFKDTLAPPEYLKDSQTCVQSLLQAIKIDAWQLGVLTYELFNDVKMTDSSLMNSFTKIPKNLVPYLRKLLSPSVASRCSPQQFFEVGTSTFFKSPLVDMVKILNEFSLAADHEKLAFFQNLQTEEITPPNGFLENKVLPHLLTFFKQTTQENKPMLLHLILKLSLTIPKERFTDHIKPVILEMIHVPDRSIRMTLLTTLPLYVEKLDKQDINNRFFAAFLTGFNDSNVAIREETIKSSVLLAPFLNERPLNNELLRYLAKTQMDEAAEIRSTTILCLNKIASHLSVGSRSNVLIIAFSKSIRDPHIPSRLNALTAFNDNIDLFTPEECCSRVLSAIAPLLLDKFSTIRSECDRVFKLYMEKIEKAAKEIPDDTDDAIELVNDEMNKQENLKEQIGSFGDFGWSALTNITNKIGGTLNAEVNQVTPGPSQAQTPTQSFTNLPSQVLQPTISKATEDDSWNFDMEKEPSSQRFNTEEKLPQHRSKPITLGKKSLSLKTLSLKPNANTPNTKISNKMDQNAWDDDNDNWDNDFEFGDNNIEGEEAEEDEGWGDQW</sequence>
<proteinExistence type="predicted"/>
<dbReference type="HOGENOM" id="CLU_010392_2_0_1"/>
<dbReference type="GeneID" id="8201106"/>
<evidence type="ECO:0000313" key="4">
    <source>
        <dbReference type="Proteomes" id="UP000000314"/>
    </source>
</evidence>
<dbReference type="Proteomes" id="UP000000314">
    <property type="component" value="Chromosome 4"/>
</dbReference>
<dbReference type="GO" id="GO:0004672">
    <property type="term" value="F:protein kinase activity"/>
    <property type="evidence" value="ECO:0007669"/>
    <property type="project" value="InterPro"/>
</dbReference>
<dbReference type="RefSeq" id="XP_002493604.1">
    <property type="nucleotide sequence ID" value="XM_002493559.1"/>
</dbReference>